<proteinExistence type="predicted"/>
<accession>A0A437PU24</accession>
<name>A0A437PU24_9BACT</name>
<dbReference type="Proteomes" id="UP000282832">
    <property type="component" value="Unassembled WGS sequence"/>
</dbReference>
<gene>
    <name evidence="1" type="ORF">EOJ36_04885</name>
</gene>
<comment type="caution">
    <text evidence="1">The sequence shown here is derived from an EMBL/GenBank/DDBJ whole genome shotgun (WGS) entry which is preliminary data.</text>
</comment>
<evidence type="ECO:0000313" key="1">
    <source>
        <dbReference type="EMBL" id="RVU25755.1"/>
    </source>
</evidence>
<protein>
    <submittedName>
        <fullName evidence="1">Uncharacterized protein</fullName>
    </submittedName>
</protein>
<reference evidence="1 2" key="1">
    <citation type="submission" date="2019-01" db="EMBL/GenBank/DDBJ databases">
        <authorList>
            <person name="Chen W.-M."/>
        </authorList>
    </citation>
    <scope>NUCLEOTIDE SEQUENCE [LARGE SCALE GENOMIC DNA]</scope>
    <source>
        <strain evidence="1 2">FSY-15</strain>
    </source>
</reference>
<organism evidence="1 2">
    <name type="scientific">Sandaracinomonas limnophila</name>
    <dbReference type="NCBI Taxonomy" id="1862386"/>
    <lineage>
        <taxon>Bacteria</taxon>
        <taxon>Pseudomonadati</taxon>
        <taxon>Bacteroidota</taxon>
        <taxon>Cytophagia</taxon>
        <taxon>Cytophagales</taxon>
        <taxon>Flectobacillaceae</taxon>
        <taxon>Sandaracinomonas</taxon>
    </lineage>
</organism>
<dbReference type="AlphaFoldDB" id="A0A437PU24"/>
<evidence type="ECO:0000313" key="2">
    <source>
        <dbReference type="Proteomes" id="UP000282832"/>
    </source>
</evidence>
<keyword evidence="2" id="KW-1185">Reference proteome</keyword>
<sequence length="89" mass="10427">MEMKAKEVINYIGELRKKVIEKYSDSEYLIEIEWNGAIQAHSIKFGMDYSTQELEMILPIVWERGAEKAGQKLQILLEQYQKQNGYLKG</sequence>
<dbReference type="EMBL" id="SACY01000002">
    <property type="protein sequence ID" value="RVU25755.1"/>
    <property type="molecule type" value="Genomic_DNA"/>
</dbReference>